<organism evidence="4 5">
    <name type="scientific">Olea europaea subsp. europaea</name>
    <dbReference type="NCBI Taxonomy" id="158383"/>
    <lineage>
        <taxon>Eukaryota</taxon>
        <taxon>Viridiplantae</taxon>
        <taxon>Streptophyta</taxon>
        <taxon>Embryophyta</taxon>
        <taxon>Tracheophyta</taxon>
        <taxon>Spermatophyta</taxon>
        <taxon>Magnoliopsida</taxon>
        <taxon>eudicotyledons</taxon>
        <taxon>Gunneridae</taxon>
        <taxon>Pentapetalae</taxon>
        <taxon>asterids</taxon>
        <taxon>lamiids</taxon>
        <taxon>Lamiales</taxon>
        <taxon>Oleaceae</taxon>
        <taxon>Oleeae</taxon>
        <taxon>Olea</taxon>
    </lineage>
</organism>
<dbReference type="EMBL" id="CACTIH010005558">
    <property type="protein sequence ID" value="CAA2997496.1"/>
    <property type="molecule type" value="Genomic_DNA"/>
</dbReference>
<protein>
    <submittedName>
        <fullName evidence="4">IQ-DOMAIN 14-like</fullName>
    </submittedName>
</protein>
<dbReference type="InterPro" id="IPR027417">
    <property type="entry name" value="P-loop_NTPase"/>
</dbReference>
<accession>A0A8S0T1M9</accession>
<evidence type="ECO:0000256" key="3">
    <source>
        <dbReference type="ARBA" id="ARBA00045534"/>
    </source>
</evidence>
<evidence type="ECO:0000313" key="4">
    <source>
        <dbReference type="EMBL" id="CAA2997496.1"/>
    </source>
</evidence>
<keyword evidence="5" id="KW-1185">Reference proteome</keyword>
<dbReference type="PANTHER" id="PTHR32295">
    <property type="entry name" value="IQ-DOMAIN 5-RELATED"/>
    <property type="match status" value="1"/>
</dbReference>
<dbReference type="SUPFAM" id="SSF52540">
    <property type="entry name" value="P-loop containing nucleoside triphosphate hydrolases"/>
    <property type="match status" value="1"/>
</dbReference>
<dbReference type="InterPro" id="IPR000048">
    <property type="entry name" value="IQ_motif_EF-hand-BS"/>
</dbReference>
<dbReference type="Pfam" id="PF00612">
    <property type="entry name" value="IQ"/>
    <property type="match status" value="2"/>
</dbReference>
<name>A0A8S0T1M9_OLEEU</name>
<dbReference type="GO" id="GO:0005516">
    <property type="term" value="F:calmodulin binding"/>
    <property type="evidence" value="ECO:0007669"/>
    <property type="project" value="UniProtKB-KW"/>
</dbReference>
<keyword evidence="1" id="KW-0112">Calmodulin-binding</keyword>
<gene>
    <name evidence="4" type="ORF">OLEA9_A018388</name>
</gene>
<evidence type="ECO:0000313" key="5">
    <source>
        <dbReference type="Proteomes" id="UP000594638"/>
    </source>
</evidence>
<comment type="similarity">
    <text evidence="2">Belongs to the IQD family.</text>
</comment>
<dbReference type="Proteomes" id="UP000594638">
    <property type="component" value="Unassembled WGS sequence"/>
</dbReference>
<dbReference type="PROSITE" id="PS50096">
    <property type="entry name" value="IQ"/>
    <property type="match status" value="2"/>
</dbReference>
<dbReference type="AlphaFoldDB" id="A0A8S0T1M9"/>
<dbReference type="OrthoDB" id="1704267at2759"/>
<comment type="caution">
    <text evidence="4">The sequence shown here is derived from an EMBL/GenBank/DDBJ whole genome shotgun (WGS) entry which is preliminary data.</text>
</comment>
<dbReference type="SMART" id="SM00015">
    <property type="entry name" value="IQ"/>
    <property type="match status" value="2"/>
</dbReference>
<dbReference type="Gramene" id="OE9A018388T1">
    <property type="protein sequence ID" value="OE9A018388C1"/>
    <property type="gene ID" value="OE9A018388"/>
</dbReference>
<comment type="function">
    <text evidence="3">May be involved in cooperative interactions with calmodulins or calmodulin-like proteins. Recruits calmodulin proteins to microtubules, thus being a potential scaffold in cellular signaling and trafficking. May associate with nucleic acids and regulate gene expression at the transcriptional or post-transcriptional level.</text>
</comment>
<sequence>MGRATRWLKSLFWMKKDRDKKQNSKYFGHSTIGLCNKSTTIPSNITHSEVQWLRSLHRETENEQKKHAIDVAAATAAVADAATTVAQAAAAVVRLTASQGKSSREIWATIKIQTVFRGYLARKALRALRGLVKLQALVRGYFVRKRAAATFRCMQALIRAQTNVLA</sequence>
<proteinExistence type="inferred from homology"/>
<evidence type="ECO:0000256" key="2">
    <source>
        <dbReference type="ARBA" id="ARBA00024341"/>
    </source>
</evidence>
<reference evidence="4 5" key="1">
    <citation type="submission" date="2019-12" db="EMBL/GenBank/DDBJ databases">
        <authorList>
            <person name="Alioto T."/>
            <person name="Alioto T."/>
            <person name="Gomez Garrido J."/>
        </authorList>
    </citation>
    <scope>NUCLEOTIDE SEQUENCE [LARGE SCALE GENOMIC DNA]</scope>
</reference>
<dbReference type="Gene3D" id="1.20.5.190">
    <property type="match status" value="1"/>
</dbReference>
<dbReference type="PANTHER" id="PTHR32295:SF10">
    <property type="entry name" value="PROTEIN IQ-DOMAIN 25"/>
    <property type="match status" value="1"/>
</dbReference>
<evidence type="ECO:0000256" key="1">
    <source>
        <dbReference type="ARBA" id="ARBA00022860"/>
    </source>
</evidence>